<organism evidence="3 4">
    <name type="scientific">Blastocystis sp. subtype 1 (strain ATCC 50177 / NandII)</name>
    <dbReference type="NCBI Taxonomy" id="478820"/>
    <lineage>
        <taxon>Eukaryota</taxon>
        <taxon>Sar</taxon>
        <taxon>Stramenopiles</taxon>
        <taxon>Bigyra</taxon>
        <taxon>Opalozoa</taxon>
        <taxon>Opalinata</taxon>
        <taxon>Blastocystidae</taxon>
        <taxon>Blastocystis</taxon>
    </lineage>
</organism>
<dbReference type="GO" id="GO:0008237">
    <property type="term" value="F:metallopeptidase activity"/>
    <property type="evidence" value="ECO:0007669"/>
    <property type="project" value="InterPro"/>
</dbReference>
<feature type="domain" description="MPN" evidence="2">
    <location>
        <begin position="1"/>
        <end position="117"/>
    </location>
</feature>
<dbReference type="Gene3D" id="3.40.140.10">
    <property type="entry name" value="Cytidine Deaminase, domain 2"/>
    <property type="match status" value="1"/>
</dbReference>
<accession>A0A196S5L4</accession>
<feature type="compositionally biased region" description="Basic and acidic residues" evidence="1">
    <location>
        <begin position="256"/>
        <end position="268"/>
    </location>
</feature>
<dbReference type="EMBL" id="LXWW01000549">
    <property type="protein sequence ID" value="OAO12363.1"/>
    <property type="molecule type" value="Genomic_DNA"/>
</dbReference>
<evidence type="ECO:0000313" key="3">
    <source>
        <dbReference type="EMBL" id="OAO12363.1"/>
    </source>
</evidence>
<proteinExistence type="predicted"/>
<name>A0A196S5L4_BLAHN</name>
<dbReference type="GO" id="GO:0000502">
    <property type="term" value="C:proteasome complex"/>
    <property type="evidence" value="ECO:0007669"/>
    <property type="project" value="UniProtKB-KW"/>
</dbReference>
<evidence type="ECO:0000259" key="2">
    <source>
        <dbReference type="PROSITE" id="PS50249"/>
    </source>
</evidence>
<dbReference type="STRING" id="478820.A0A196S5L4"/>
<dbReference type="PANTHER" id="PTHR10540">
    <property type="entry name" value="EUKARYOTIC TRANSLATION INITIATION FACTOR 3 SUBUNIT F-RELATED"/>
    <property type="match status" value="1"/>
</dbReference>
<reference evidence="3 4" key="1">
    <citation type="submission" date="2016-05" db="EMBL/GenBank/DDBJ databases">
        <title>Nuclear genome of Blastocystis sp. subtype 1 NandII.</title>
        <authorList>
            <person name="Gentekaki E."/>
            <person name="Curtis B."/>
            <person name="Stairs C."/>
            <person name="Eme L."/>
            <person name="Herman E."/>
            <person name="Klimes V."/>
            <person name="Arias M.C."/>
            <person name="Elias M."/>
            <person name="Hilliou F."/>
            <person name="Klute M."/>
            <person name="Malik S.-B."/>
            <person name="Pightling A."/>
            <person name="Rachubinski R."/>
            <person name="Salas D."/>
            <person name="Schlacht A."/>
            <person name="Suga H."/>
            <person name="Archibald J."/>
            <person name="Ball S.G."/>
            <person name="Clark G."/>
            <person name="Dacks J."/>
            <person name="Van Der Giezen M."/>
            <person name="Tsaousis A."/>
            <person name="Roger A."/>
        </authorList>
    </citation>
    <scope>NUCLEOTIDE SEQUENCE [LARGE SCALE GENOMIC DNA]</scope>
    <source>
        <strain evidence="4">ATCC 50177 / NandII</strain>
    </source>
</reference>
<dbReference type="InterPro" id="IPR037518">
    <property type="entry name" value="MPN"/>
</dbReference>
<evidence type="ECO:0000313" key="4">
    <source>
        <dbReference type="Proteomes" id="UP000078348"/>
    </source>
</evidence>
<dbReference type="InterPro" id="IPR000555">
    <property type="entry name" value="JAMM/MPN+_dom"/>
</dbReference>
<feature type="compositionally biased region" description="Acidic residues" evidence="1">
    <location>
        <begin position="269"/>
        <end position="278"/>
    </location>
</feature>
<dbReference type="Pfam" id="PF01398">
    <property type="entry name" value="JAB"/>
    <property type="match status" value="1"/>
</dbReference>
<sequence length="278" mass="31819">MSKMSKGRVVGVLLGSCQSGVVDCTTSFAIPFEENKTTNVWFLDTDYLDKIEKMQKRINIRENIVGYYSSSNKLNAIDLEIDEMFRKYCKNPVYVTLDIHNQVGDVPAKAYITQELVDKNGKEGERMFSELNVRIEGLPIEEAGVEHILRGIRDASVVSIYNQINDKVVSLRGIDDRIQTCIQYLESCSAENPPNREILYEIQNIVNALPNLHLDVIQESMTTKMNDTYMVLFLSSLIRTVVSLHDLVKIKEDSLKHKEVKQEKKQEESSEEDDFPFI</sequence>
<evidence type="ECO:0000256" key="1">
    <source>
        <dbReference type="SAM" id="MobiDB-lite"/>
    </source>
</evidence>
<dbReference type="Pfam" id="PF13012">
    <property type="entry name" value="MitMem_reg"/>
    <property type="match status" value="1"/>
</dbReference>
<dbReference type="Proteomes" id="UP000078348">
    <property type="component" value="Unassembled WGS sequence"/>
</dbReference>
<comment type="caution">
    <text evidence="3">The sequence shown here is derived from an EMBL/GenBank/DDBJ whole genome shotgun (WGS) entry which is preliminary data.</text>
</comment>
<protein>
    <submittedName>
        <fullName evidence="3">26S proteasome non-ATPase regulatory subunit 7</fullName>
    </submittedName>
</protein>
<dbReference type="PROSITE" id="PS50249">
    <property type="entry name" value="MPN"/>
    <property type="match status" value="1"/>
</dbReference>
<keyword evidence="3" id="KW-0647">Proteasome</keyword>
<dbReference type="GO" id="GO:0043161">
    <property type="term" value="P:proteasome-mediated ubiquitin-dependent protein catabolic process"/>
    <property type="evidence" value="ECO:0007669"/>
    <property type="project" value="TreeGrafter"/>
</dbReference>
<gene>
    <name evidence="3" type="ORF">AV274_5986</name>
</gene>
<dbReference type="SMART" id="SM00232">
    <property type="entry name" value="JAB_MPN"/>
    <property type="match status" value="1"/>
</dbReference>
<dbReference type="OrthoDB" id="10256771at2759"/>
<keyword evidence="4" id="KW-1185">Reference proteome</keyword>
<dbReference type="AlphaFoldDB" id="A0A196S5L4"/>
<feature type="region of interest" description="Disordered" evidence="1">
    <location>
        <begin position="256"/>
        <end position="278"/>
    </location>
</feature>
<dbReference type="PANTHER" id="PTHR10540:SF7">
    <property type="entry name" value="26S PROTEASOME NON-ATPASE REGULATORY SUBUNIT 7"/>
    <property type="match status" value="1"/>
</dbReference>
<dbReference type="InterPro" id="IPR024969">
    <property type="entry name" value="EIF3F/CSN6-like_C"/>
</dbReference>